<accession>A0ABS4G1H9</accession>
<dbReference type="Proteomes" id="UP001519271">
    <property type="component" value="Unassembled WGS sequence"/>
</dbReference>
<dbReference type="GO" id="GO:0016798">
    <property type="term" value="F:hydrolase activity, acting on glycosyl bonds"/>
    <property type="evidence" value="ECO:0007669"/>
    <property type="project" value="UniProtKB-KW"/>
</dbReference>
<dbReference type="PROSITE" id="PS00922">
    <property type="entry name" value="TRANSGLYCOSYLASE"/>
    <property type="match status" value="1"/>
</dbReference>
<dbReference type="PANTHER" id="PTHR37423:SF2">
    <property type="entry name" value="MEMBRANE-BOUND LYTIC MUREIN TRANSGLYCOSYLASE C"/>
    <property type="match status" value="1"/>
</dbReference>
<keyword evidence="2" id="KW-1133">Transmembrane helix</keyword>
<keyword evidence="4" id="KW-0378">Hydrolase</keyword>
<dbReference type="SUPFAM" id="SSF53955">
    <property type="entry name" value="Lysozyme-like"/>
    <property type="match status" value="1"/>
</dbReference>
<evidence type="ECO:0000256" key="1">
    <source>
        <dbReference type="ARBA" id="ARBA00007734"/>
    </source>
</evidence>
<keyword evidence="4" id="KW-0326">Glycosidase</keyword>
<dbReference type="RefSeq" id="WP_209458625.1">
    <property type="nucleotide sequence ID" value="NZ_JAGGKC010000005.1"/>
</dbReference>
<evidence type="ECO:0000313" key="5">
    <source>
        <dbReference type="Proteomes" id="UP001519271"/>
    </source>
</evidence>
<organism evidence="4 5">
    <name type="scientific">Youngiibacter multivorans</name>
    <dbReference type="NCBI Taxonomy" id="937251"/>
    <lineage>
        <taxon>Bacteria</taxon>
        <taxon>Bacillati</taxon>
        <taxon>Bacillota</taxon>
        <taxon>Clostridia</taxon>
        <taxon>Eubacteriales</taxon>
        <taxon>Clostridiaceae</taxon>
        <taxon>Youngiibacter</taxon>
    </lineage>
</organism>
<dbReference type="Gene3D" id="1.10.530.10">
    <property type="match status" value="1"/>
</dbReference>
<dbReference type="EC" id="3.2.1.-" evidence="4"/>
<feature type="domain" description="Transglycosylase SLT" evidence="3">
    <location>
        <begin position="39"/>
        <end position="155"/>
    </location>
</feature>
<dbReference type="InterPro" id="IPR008258">
    <property type="entry name" value="Transglycosylase_SLT_dom_1"/>
</dbReference>
<dbReference type="InterPro" id="IPR000189">
    <property type="entry name" value="Transglyc_AS"/>
</dbReference>
<dbReference type="EMBL" id="JAGGKC010000005">
    <property type="protein sequence ID" value="MBP1918390.1"/>
    <property type="molecule type" value="Genomic_DNA"/>
</dbReference>
<keyword evidence="2" id="KW-0472">Membrane</keyword>
<gene>
    <name evidence="4" type="ORF">J2Z34_000862</name>
</gene>
<evidence type="ECO:0000256" key="2">
    <source>
        <dbReference type="SAM" id="Phobius"/>
    </source>
</evidence>
<keyword evidence="5" id="KW-1185">Reference proteome</keyword>
<dbReference type="Pfam" id="PF01464">
    <property type="entry name" value="SLT"/>
    <property type="match status" value="1"/>
</dbReference>
<dbReference type="InterPro" id="IPR023346">
    <property type="entry name" value="Lysozyme-like_dom_sf"/>
</dbReference>
<protein>
    <submittedName>
        <fullName evidence="4">Soluble lytic murein transglycosylase</fullName>
        <ecNumber evidence="4">3.2.1.-</ecNumber>
    </submittedName>
</protein>
<feature type="transmembrane region" description="Helical" evidence="2">
    <location>
        <begin position="12"/>
        <end position="35"/>
    </location>
</feature>
<comment type="caution">
    <text evidence="4">The sequence shown here is derived from an EMBL/GenBank/DDBJ whole genome shotgun (WGS) entry which is preliminary data.</text>
</comment>
<reference evidence="4 5" key="1">
    <citation type="submission" date="2021-03" db="EMBL/GenBank/DDBJ databases">
        <title>Genomic Encyclopedia of Type Strains, Phase IV (KMG-IV): sequencing the most valuable type-strain genomes for metagenomic binning, comparative biology and taxonomic classification.</title>
        <authorList>
            <person name="Goeker M."/>
        </authorList>
    </citation>
    <scope>NUCLEOTIDE SEQUENCE [LARGE SCALE GENOMIC DNA]</scope>
    <source>
        <strain evidence="4 5">DSM 6139</strain>
    </source>
</reference>
<comment type="similarity">
    <text evidence="1">Belongs to the transglycosylase Slt family.</text>
</comment>
<name>A0ABS4G1H9_9CLOT</name>
<sequence>MKKRIRKKRRGAAFSLAIILIVAFAWYAGTVVFPIRYFDYIEKYSLETGVDKVLILSVIHAESGFDPEAVSAADARGLMQINESTGKFISQKLGMEDYTQEKLYDPETSIRMGTWYLSYLGGLFSAERTALAAYNAGPGRVREWIASPDTGDGENLLQIPYAETSSYVKKIELRKKIYRLLYFWKL</sequence>
<evidence type="ECO:0000313" key="4">
    <source>
        <dbReference type="EMBL" id="MBP1918390.1"/>
    </source>
</evidence>
<proteinExistence type="inferred from homology"/>
<keyword evidence="2" id="KW-0812">Transmembrane</keyword>
<evidence type="ECO:0000259" key="3">
    <source>
        <dbReference type="Pfam" id="PF01464"/>
    </source>
</evidence>
<dbReference type="PANTHER" id="PTHR37423">
    <property type="entry name" value="SOLUBLE LYTIC MUREIN TRANSGLYCOSYLASE-RELATED"/>
    <property type="match status" value="1"/>
</dbReference>
<dbReference type="CDD" id="cd16896">
    <property type="entry name" value="LT_Slt70-like"/>
    <property type="match status" value="1"/>
</dbReference>